<feature type="region of interest" description="Disordered" evidence="1">
    <location>
        <begin position="1"/>
        <end position="23"/>
    </location>
</feature>
<evidence type="ECO:0000256" key="1">
    <source>
        <dbReference type="SAM" id="MobiDB-lite"/>
    </source>
</evidence>
<dbReference type="OrthoDB" id="7929489at2"/>
<organism evidence="3 4">
    <name type="scientific">Sphingopyxis indica</name>
    <dbReference type="NCBI Taxonomy" id="436663"/>
    <lineage>
        <taxon>Bacteria</taxon>
        <taxon>Pseudomonadati</taxon>
        <taxon>Pseudomonadota</taxon>
        <taxon>Alphaproteobacteria</taxon>
        <taxon>Sphingomonadales</taxon>
        <taxon>Sphingomonadaceae</taxon>
        <taxon>Sphingopyxis</taxon>
    </lineage>
</organism>
<dbReference type="SUPFAM" id="SSF141371">
    <property type="entry name" value="PilZ domain-like"/>
    <property type="match status" value="2"/>
</dbReference>
<protein>
    <submittedName>
        <fullName evidence="3">PilZ domain-containing protein</fullName>
    </submittedName>
</protein>
<dbReference type="EMBL" id="FZPA01000002">
    <property type="protein sequence ID" value="SNS61270.1"/>
    <property type="molecule type" value="Genomic_DNA"/>
</dbReference>
<dbReference type="AlphaFoldDB" id="A0A239FWX3"/>
<dbReference type="Gene3D" id="2.40.10.220">
    <property type="entry name" value="predicted glycosyltransferase like domains"/>
    <property type="match status" value="1"/>
</dbReference>
<accession>A0A239FWX3</accession>
<evidence type="ECO:0000259" key="2">
    <source>
        <dbReference type="Pfam" id="PF07238"/>
    </source>
</evidence>
<dbReference type="InterPro" id="IPR009875">
    <property type="entry name" value="PilZ_domain"/>
</dbReference>
<gene>
    <name evidence="3" type="ORF">SAMN06295955_102275</name>
</gene>
<keyword evidence="4" id="KW-1185">Reference proteome</keyword>
<dbReference type="GO" id="GO:0035438">
    <property type="term" value="F:cyclic-di-GMP binding"/>
    <property type="evidence" value="ECO:0007669"/>
    <property type="project" value="InterPro"/>
</dbReference>
<evidence type="ECO:0000313" key="3">
    <source>
        <dbReference type="EMBL" id="SNS61270.1"/>
    </source>
</evidence>
<feature type="domain" description="PilZ" evidence="2">
    <location>
        <begin position="120"/>
        <end position="209"/>
    </location>
</feature>
<proteinExistence type="predicted"/>
<dbReference type="RefSeq" id="WP_089215038.1">
    <property type="nucleotide sequence ID" value="NZ_CP076394.1"/>
</dbReference>
<dbReference type="Proteomes" id="UP000198339">
    <property type="component" value="Unassembled WGS sequence"/>
</dbReference>
<name>A0A239FWX3_9SPHN</name>
<dbReference type="Pfam" id="PF07238">
    <property type="entry name" value="PilZ"/>
    <property type="match status" value="2"/>
</dbReference>
<reference evidence="3 4" key="1">
    <citation type="submission" date="2017-06" db="EMBL/GenBank/DDBJ databases">
        <authorList>
            <person name="Kim H.J."/>
            <person name="Triplett B.A."/>
        </authorList>
    </citation>
    <scope>NUCLEOTIDE SEQUENCE [LARGE SCALE GENOMIC DNA]</scope>
    <source>
        <strain evidence="3 4">DS15</strain>
    </source>
</reference>
<evidence type="ECO:0000313" key="4">
    <source>
        <dbReference type="Proteomes" id="UP000198339"/>
    </source>
</evidence>
<feature type="domain" description="PilZ" evidence="2">
    <location>
        <begin position="20"/>
        <end position="106"/>
    </location>
</feature>
<sequence>MNIPNAASPVPPDTSGLEDERREDNRHCTVFRIARIARESDAGLWRVRNISDHGMMLATTVAVSPGEPLQIALSDAITLVGKVVWARDGRCGVEFDTPVDALDILRQLAAERQSGDYRPPRLPVHGRALAVTEDGNHDVEIENLSQNGAGVIHGGGLETGTELLLVLGEDIRRRGIVRWSRGDPQGIWRAGIWFAPPLAPGDLESIRRFQS</sequence>